<dbReference type="InterPro" id="IPR014001">
    <property type="entry name" value="Helicase_ATP-bd"/>
</dbReference>
<dbReference type="PATRIC" id="fig|405444.3.peg.439"/>
<dbReference type="OrthoDB" id="8520957at2"/>
<dbReference type="PANTHER" id="PTHR47959:SF13">
    <property type="entry name" value="ATP-DEPENDENT RNA HELICASE RHLE"/>
    <property type="match status" value="1"/>
</dbReference>
<dbReference type="Pfam" id="PF00270">
    <property type="entry name" value="DEAD"/>
    <property type="match status" value="1"/>
</dbReference>
<keyword evidence="13" id="KW-1185">Reference proteome</keyword>
<dbReference type="PROSITE" id="PS51195">
    <property type="entry name" value="Q_MOTIF"/>
    <property type="match status" value="1"/>
</dbReference>
<feature type="domain" description="Helicase ATP-binding" evidence="9">
    <location>
        <begin position="36"/>
        <end position="212"/>
    </location>
</feature>
<dbReference type="EMBL" id="LDJI01000012">
    <property type="protein sequence ID" value="KRG64790.1"/>
    <property type="molecule type" value="Genomic_DNA"/>
</dbReference>
<feature type="short sequence motif" description="Q motif" evidence="6">
    <location>
        <begin position="1"/>
        <end position="33"/>
    </location>
</feature>
<keyword evidence="1 7" id="KW-0547">Nucleotide-binding</keyword>
<dbReference type="Proteomes" id="UP000050864">
    <property type="component" value="Unassembled WGS sequence"/>
</dbReference>
<dbReference type="Gene3D" id="3.40.50.300">
    <property type="entry name" value="P-loop containing nucleotide triphosphate hydrolases"/>
    <property type="match status" value="2"/>
</dbReference>
<dbReference type="InterPro" id="IPR027417">
    <property type="entry name" value="P-loop_NTPase"/>
</dbReference>
<evidence type="ECO:0000256" key="2">
    <source>
        <dbReference type="ARBA" id="ARBA00022801"/>
    </source>
</evidence>
<dbReference type="SMART" id="SM00490">
    <property type="entry name" value="HELICc"/>
    <property type="match status" value="1"/>
</dbReference>
<dbReference type="GO" id="GO:0003676">
    <property type="term" value="F:nucleic acid binding"/>
    <property type="evidence" value="ECO:0007669"/>
    <property type="project" value="InterPro"/>
</dbReference>
<evidence type="ECO:0000259" key="10">
    <source>
        <dbReference type="PROSITE" id="PS51194"/>
    </source>
</evidence>
<evidence type="ECO:0000313" key="12">
    <source>
        <dbReference type="EMBL" id="KRG64790.1"/>
    </source>
</evidence>
<dbReference type="InterPro" id="IPR000629">
    <property type="entry name" value="RNA-helicase_DEAD-box_CS"/>
</dbReference>
<evidence type="ECO:0000256" key="6">
    <source>
        <dbReference type="PROSITE-ProRule" id="PRU00552"/>
    </source>
</evidence>
<evidence type="ECO:0000313" key="13">
    <source>
        <dbReference type="Proteomes" id="UP000050864"/>
    </source>
</evidence>
<reference evidence="12 13" key="1">
    <citation type="submission" date="2015-05" db="EMBL/GenBank/DDBJ databases">
        <title>Genome sequencing and analysis of members of genus Stenotrophomonas.</title>
        <authorList>
            <person name="Patil P.P."/>
            <person name="Midha S."/>
            <person name="Patil P.B."/>
        </authorList>
    </citation>
    <scope>NUCLEOTIDE SEQUENCE [LARGE SCALE GENOMIC DNA]</scope>
    <source>
        <strain evidence="12 13">DSM 18929</strain>
    </source>
</reference>
<organism evidence="12 13">
    <name type="scientific">Stenotrophomonas humi</name>
    <dbReference type="NCBI Taxonomy" id="405444"/>
    <lineage>
        <taxon>Bacteria</taxon>
        <taxon>Pseudomonadati</taxon>
        <taxon>Pseudomonadota</taxon>
        <taxon>Gammaproteobacteria</taxon>
        <taxon>Lysobacterales</taxon>
        <taxon>Lysobacteraceae</taxon>
        <taxon>Stenotrophomonas</taxon>
    </lineage>
</organism>
<evidence type="ECO:0000256" key="1">
    <source>
        <dbReference type="ARBA" id="ARBA00022741"/>
    </source>
</evidence>
<dbReference type="GO" id="GO:0003724">
    <property type="term" value="F:RNA helicase activity"/>
    <property type="evidence" value="ECO:0007669"/>
    <property type="project" value="InterPro"/>
</dbReference>
<evidence type="ECO:0000256" key="7">
    <source>
        <dbReference type="RuleBase" id="RU000492"/>
    </source>
</evidence>
<evidence type="ECO:0000256" key="5">
    <source>
        <dbReference type="ARBA" id="ARBA00038437"/>
    </source>
</evidence>
<accession>A0A0R0C6S4</accession>
<dbReference type="PANTHER" id="PTHR47959">
    <property type="entry name" value="ATP-DEPENDENT RNA HELICASE RHLE-RELATED"/>
    <property type="match status" value="1"/>
</dbReference>
<dbReference type="CDD" id="cd00268">
    <property type="entry name" value="DEADc"/>
    <property type="match status" value="1"/>
</dbReference>
<sequence>MPFSRLGLSPHVLPALQDALQQAGYAQPTPIQQQAIPLIVQGRDLVALAPTGSGKTAAYVLPALQRFVLTPPRKPRVLAQLVLVPTRELAQQVADVFTTLGRHLERQPRVVCAVGGVSINPQMMSLRGGADVVVATPGRLLDLLAHNALSLQQVQLLVLDEADRLLDMGFGDELRQVLAELPVRRQTLLFSATYPPDIAALADAGLQQPQRVEVGEQAQPDIEQRAFRVDADRRTALLLSLLEDPRWTQVLVFVGSRRDSDRLASHLRTADVNAQALHGDLSQGRRMRMLQAFKDGELQVLVATDLAARGIDIARLPVVVNYELPRSSDDYLHRIGRTGRAGEKGLAVSLVDAASLAHWRLICKRNALDVVVEELAGFEPRETAPATLRVADDNGGIKGRRPSKKDRLRAAAAANTAANTAD</sequence>
<dbReference type="InterPro" id="IPR044742">
    <property type="entry name" value="DEAD/DEAH_RhlB"/>
</dbReference>
<feature type="domain" description="Helicase C-terminal" evidence="10">
    <location>
        <begin position="221"/>
        <end position="379"/>
    </location>
</feature>
<dbReference type="PROSITE" id="PS00039">
    <property type="entry name" value="DEAD_ATP_HELICASE"/>
    <property type="match status" value="1"/>
</dbReference>
<dbReference type="GO" id="GO:0016787">
    <property type="term" value="F:hydrolase activity"/>
    <property type="evidence" value="ECO:0007669"/>
    <property type="project" value="UniProtKB-KW"/>
</dbReference>
<evidence type="ECO:0000256" key="3">
    <source>
        <dbReference type="ARBA" id="ARBA00022806"/>
    </source>
</evidence>
<evidence type="ECO:0000259" key="11">
    <source>
        <dbReference type="PROSITE" id="PS51195"/>
    </source>
</evidence>
<dbReference type="RefSeq" id="WP_057632987.1">
    <property type="nucleotide sequence ID" value="NZ_LDJI01000012.1"/>
</dbReference>
<dbReference type="SMART" id="SM00487">
    <property type="entry name" value="DEXDc"/>
    <property type="match status" value="1"/>
</dbReference>
<evidence type="ECO:0000256" key="8">
    <source>
        <dbReference type="SAM" id="MobiDB-lite"/>
    </source>
</evidence>
<feature type="domain" description="DEAD-box RNA helicase Q" evidence="11">
    <location>
        <begin position="1"/>
        <end position="33"/>
    </location>
</feature>
<feature type="region of interest" description="Disordered" evidence="8">
    <location>
        <begin position="387"/>
        <end position="422"/>
    </location>
</feature>
<dbReference type="InterPro" id="IPR011545">
    <property type="entry name" value="DEAD/DEAH_box_helicase_dom"/>
</dbReference>
<dbReference type="GO" id="GO:0005524">
    <property type="term" value="F:ATP binding"/>
    <property type="evidence" value="ECO:0007669"/>
    <property type="project" value="UniProtKB-KW"/>
</dbReference>
<dbReference type="PROSITE" id="PS51194">
    <property type="entry name" value="HELICASE_CTER"/>
    <property type="match status" value="1"/>
</dbReference>
<dbReference type="AlphaFoldDB" id="A0A0R0C6S4"/>
<dbReference type="Pfam" id="PF00271">
    <property type="entry name" value="Helicase_C"/>
    <property type="match status" value="1"/>
</dbReference>
<proteinExistence type="inferred from homology"/>
<keyword evidence="3 7" id="KW-0347">Helicase</keyword>
<dbReference type="GO" id="GO:0005829">
    <property type="term" value="C:cytosol"/>
    <property type="evidence" value="ECO:0007669"/>
    <property type="project" value="TreeGrafter"/>
</dbReference>
<dbReference type="PROSITE" id="PS51192">
    <property type="entry name" value="HELICASE_ATP_BIND_1"/>
    <property type="match status" value="1"/>
</dbReference>
<feature type="compositionally biased region" description="Low complexity" evidence="8">
    <location>
        <begin position="410"/>
        <end position="422"/>
    </location>
</feature>
<evidence type="ECO:0000256" key="4">
    <source>
        <dbReference type="ARBA" id="ARBA00022840"/>
    </source>
</evidence>
<protein>
    <submittedName>
        <fullName evidence="12">RNA helicase</fullName>
    </submittedName>
</protein>
<dbReference type="InterPro" id="IPR050079">
    <property type="entry name" value="DEAD_box_RNA_helicase"/>
</dbReference>
<comment type="caution">
    <text evidence="12">The sequence shown here is derived from an EMBL/GenBank/DDBJ whole genome shotgun (WGS) entry which is preliminary data.</text>
</comment>
<gene>
    <name evidence="12" type="ORF">ABB26_07155</name>
</gene>
<dbReference type="STRING" id="405444.ABB26_07155"/>
<keyword evidence="2 7" id="KW-0378">Hydrolase</keyword>
<dbReference type="SUPFAM" id="SSF52540">
    <property type="entry name" value="P-loop containing nucleoside triphosphate hydrolases"/>
    <property type="match status" value="1"/>
</dbReference>
<dbReference type="InterPro" id="IPR014014">
    <property type="entry name" value="RNA_helicase_DEAD_Q_motif"/>
</dbReference>
<dbReference type="InterPro" id="IPR001650">
    <property type="entry name" value="Helicase_C-like"/>
</dbReference>
<keyword evidence="4 7" id="KW-0067">ATP-binding</keyword>
<evidence type="ECO:0000259" key="9">
    <source>
        <dbReference type="PROSITE" id="PS51192"/>
    </source>
</evidence>
<comment type="similarity">
    <text evidence="5 7">Belongs to the DEAD box helicase family.</text>
</comment>
<feature type="compositionally biased region" description="Basic residues" evidence="8">
    <location>
        <begin position="398"/>
        <end position="407"/>
    </location>
</feature>
<name>A0A0R0C6S4_9GAMM</name>
<dbReference type="CDD" id="cd18787">
    <property type="entry name" value="SF2_C_DEAD"/>
    <property type="match status" value="1"/>
</dbReference>